<keyword evidence="1" id="KW-1133">Transmembrane helix</keyword>
<feature type="transmembrane region" description="Helical" evidence="1">
    <location>
        <begin position="165"/>
        <end position="185"/>
    </location>
</feature>
<feature type="transmembrane region" description="Helical" evidence="1">
    <location>
        <begin position="104"/>
        <end position="125"/>
    </location>
</feature>
<protein>
    <recommendedName>
        <fullName evidence="4">Transmembrane protein</fullName>
    </recommendedName>
</protein>
<comment type="caution">
    <text evidence="2">The sequence shown here is derived from an EMBL/GenBank/DDBJ whole genome shotgun (WGS) entry which is preliminary data.</text>
</comment>
<dbReference type="Proteomes" id="UP000037043">
    <property type="component" value="Unassembled WGS sequence"/>
</dbReference>
<evidence type="ECO:0008006" key="4">
    <source>
        <dbReference type="Google" id="ProtNLM"/>
    </source>
</evidence>
<dbReference type="AlphaFoldDB" id="A0A0L6ZCH4"/>
<gene>
    <name evidence="2" type="ORF">CLHOM_08080</name>
</gene>
<evidence type="ECO:0000256" key="1">
    <source>
        <dbReference type="SAM" id="Phobius"/>
    </source>
</evidence>
<feature type="transmembrane region" description="Helical" evidence="1">
    <location>
        <begin position="23"/>
        <end position="49"/>
    </location>
</feature>
<accession>A0A0L6ZCH4</accession>
<keyword evidence="1" id="KW-0472">Membrane</keyword>
<organism evidence="2 3">
    <name type="scientific">Clostridium homopropionicum DSM 5847</name>
    <dbReference type="NCBI Taxonomy" id="1121318"/>
    <lineage>
        <taxon>Bacteria</taxon>
        <taxon>Bacillati</taxon>
        <taxon>Bacillota</taxon>
        <taxon>Clostridia</taxon>
        <taxon>Eubacteriales</taxon>
        <taxon>Clostridiaceae</taxon>
        <taxon>Clostridium</taxon>
    </lineage>
</organism>
<feature type="transmembrane region" description="Helical" evidence="1">
    <location>
        <begin position="131"/>
        <end position="153"/>
    </location>
</feature>
<name>A0A0L6ZCH4_9CLOT</name>
<feature type="transmembrane region" description="Helical" evidence="1">
    <location>
        <begin position="426"/>
        <end position="447"/>
    </location>
</feature>
<dbReference type="EMBL" id="LHUR01000012">
    <property type="protein sequence ID" value="KOA20666.1"/>
    <property type="molecule type" value="Genomic_DNA"/>
</dbReference>
<evidence type="ECO:0000313" key="3">
    <source>
        <dbReference type="Proteomes" id="UP000037043"/>
    </source>
</evidence>
<feature type="transmembrane region" description="Helical" evidence="1">
    <location>
        <begin position="236"/>
        <end position="259"/>
    </location>
</feature>
<dbReference type="InterPro" id="IPR031617">
    <property type="entry name" value="PelG"/>
</dbReference>
<feature type="transmembrane region" description="Helical" evidence="1">
    <location>
        <begin position="279"/>
        <end position="298"/>
    </location>
</feature>
<reference evidence="3" key="1">
    <citation type="submission" date="2015-08" db="EMBL/GenBank/DDBJ databases">
        <title>Genome sequence of the strict anaerobe Clostridium homopropionicum LuHBu1 (DSM 5847T).</title>
        <authorList>
            <person name="Poehlein A."/>
            <person name="Beck M."/>
            <person name="Schiel-Bengelsdorf B."/>
            <person name="Bengelsdorf F.R."/>
            <person name="Daniel R."/>
            <person name="Duerre P."/>
        </authorList>
    </citation>
    <scope>NUCLEOTIDE SEQUENCE [LARGE SCALE GENOMIC DNA]</scope>
    <source>
        <strain evidence="3">DSM 5847</strain>
    </source>
</reference>
<feature type="transmembrane region" description="Helical" evidence="1">
    <location>
        <begin position="337"/>
        <end position="359"/>
    </location>
</feature>
<keyword evidence="3" id="KW-1185">Reference proteome</keyword>
<feature type="transmembrane region" description="Helical" evidence="1">
    <location>
        <begin position="402"/>
        <end position="420"/>
    </location>
</feature>
<dbReference type="STRING" id="36844.SAMN04488501_103194"/>
<feature type="transmembrane region" description="Helical" evidence="1">
    <location>
        <begin position="197"/>
        <end position="216"/>
    </location>
</feature>
<dbReference type="PATRIC" id="fig|1121318.3.peg.813"/>
<keyword evidence="1" id="KW-0812">Transmembrane</keyword>
<dbReference type="Pfam" id="PF16933">
    <property type="entry name" value="PelG"/>
    <property type="match status" value="1"/>
</dbReference>
<sequence>MAGIGFTLKKLFREESFSSKGKAYLYSAIVAAGPWIAAVITVNSILFIVELSQYNPQEKDVFLGTIVYSFIFSQIITSPWQMIITRYISDRLYMKEYKYIRPSFIGLNKVVFFPSFFIAVLFYIFKPLPLAYKIMAVYLFVVLSMIWVIMTYLSAVKNYELIAKAYIYGGIISIALAIYLMNFPIKFAELSYTSNILFSYLIGLSITYIVLIYDFLSTFYYGNNLQYDFLRYLNRFPSLFWIGLFYTLGLWADDVLMWLSTIGVEVYKTYLYAPIYDNAVFLAYLTTIPTSVLFLVSIETEFYDSYKKYYGLVNNYGNYQKITSASEELKEVLYRKLLYTFQIQSLISISMVMLSTSIFKYLNLNILIRDIFNVCAFGALFNVMILIIILTLLYFESRIRALLVSILFFISNIVLTYYFANKGLKYFGYGFTLGAFITLIFAIINIVRLLNGIKYRTFAIQPLFVEEERGVFVRVANFLNNRTEIKKYRKDNKKEKLTIWQ</sequence>
<feature type="transmembrane region" description="Helical" evidence="1">
    <location>
        <begin position="371"/>
        <end position="395"/>
    </location>
</feature>
<feature type="transmembrane region" description="Helical" evidence="1">
    <location>
        <begin position="61"/>
        <end position="83"/>
    </location>
</feature>
<dbReference type="RefSeq" id="WP_052220398.1">
    <property type="nucleotide sequence ID" value="NZ_LHUR01000012.1"/>
</dbReference>
<evidence type="ECO:0000313" key="2">
    <source>
        <dbReference type="EMBL" id="KOA20666.1"/>
    </source>
</evidence>
<proteinExistence type="predicted"/>